<dbReference type="InParanoid" id="A0A668ACI2"/>
<dbReference type="PANTHER" id="PTHR44360">
    <property type="entry name" value="DNAJ HOMOLOG SUBFAMILY B MEMBER 9"/>
    <property type="match status" value="1"/>
</dbReference>
<proteinExistence type="predicted"/>
<dbReference type="Pfam" id="PF00226">
    <property type="entry name" value="DnaJ"/>
    <property type="match status" value="1"/>
</dbReference>
<comment type="function">
    <text evidence="4">Co-chaperone for Hsp70 protein HSPA5/BiP that acts as a key repressor of the ERN1/IRE1-mediated unfolded protein response (UPR). J domain-containing co-chaperones stimulate the ATPase activity of Hsp70 proteins and are required for efficient substrate recognition by Hsp70 proteins. In the unstressed endoplasmic reticulum, interacts with the luminal region of ERN1/IRE1 and selectively recruits HSPA5/BiP: HSPA5/BiP disrupts the dimerization of the active ERN1/IRE1 luminal region, thereby inactivating ERN1/IRE1. Also involved in endoplasmic reticulum-associated degradation (ERAD) of misfolded proteins. Required for survival of B-cell progenitors and normal antibody production.</text>
</comment>
<dbReference type="GO" id="GO:0051787">
    <property type="term" value="F:misfolded protein binding"/>
    <property type="evidence" value="ECO:0007669"/>
    <property type="project" value="TreeGrafter"/>
</dbReference>
<dbReference type="PROSITE" id="PS00636">
    <property type="entry name" value="DNAJ_1"/>
    <property type="match status" value="1"/>
</dbReference>
<evidence type="ECO:0000256" key="5">
    <source>
        <dbReference type="ARBA" id="ARBA00046365"/>
    </source>
</evidence>
<dbReference type="SUPFAM" id="SSF46565">
    <property type="entry name" value="Chaperone J-domain"/>
    <property type="match status" value="1"/>
</dbReference>
<protein>
    <recommendedName>
        <fullName evidence="2">DnaJ homolog subfamily B member 9</fullName>
    </recommendedName>
    <alternativeName>
        <fullName evidence="3">Endoplasmic reticulum DNA J domain-containing protein 4</fullName>
    </alternativeName>
</protein>
<evidence type="ECO:0000256" key="3">
    <source>
        <dbReference type="ARBA" id="ARBA00041533"/>
    </source>
</evidence>
<dbReference type="PANTHER" id="PTHR44360:SF1">
    <property type="entry name" value="DNAJ HOMOLOG SUBFAMILY B MEMBER 9"/>
    <property type="match status" value="1"/>
</dbReference>
<name>A0A668ACI2_9TELE</name>
<dbReference type="InterPro" id="IPR018253">
    <property type="entry name" value="DnaJ_domain_CS"/>
</dbReference>
<dbReference type="InterPro" id="IPR036869">
    <property type="entry name" value="J_dom_sf"/>
</dbReference>
<dbReference type="InterPro" id="IPR001623">
    <property type="entry name" value="DnaJ_domain"/>
</dbReference>
<organism evidence="7 8">
    <name type="scientific">Myripristis murdjan</name>
    <name type="common">pinecone soldierfish</name>
    <dbReference type="NCBI Taxonomy" id="586833"/>
    <lineage>
        <taxon>Eukaryota</taxon>
        <taxon>Metazoa</taxon>
        <taxon>Chordata</taxon>
        <taxon>Craniata</taxon>
        <taxon>Vertebrata</taxon>
        <taxon>Euteleostomi</taxon>
        <taxon>Actinopterygii</taxon>
        <taxon>Neopterygii</taxon>
        <taxon>Teleostei</taxon>
        <taxon>Neoteleostei</taxon>
        <taxon>Acanthomorphata</taxon>
        <taxon>Holocentriformes</taxon>
        <taxon>Holocentridae</taxon>
        <taxon>Myripristis</taxon>
    </lineage>
</organism>
<dbReference type="GO" id="GO:0005783">
    <property type="term" value="C:endoplasmic reticulum"/>
    <property type="evidence" value="ECO:0007669"/>
    <property type="project" value="TreeGrafter"/>
</dbReference>
<evidence type="ECO:0000256" key="1">
    <source>
        <dbReference type="ARBA" id="ARBA00023186"/>
    </source>
</evidence>
<dbReference type="PROSITE" id="PS50076">
    <property type="entry name" value="DNAJ_2"/>
    <property type="match status" value="1"/>
</dbReference>
<dbReference type="CDD" id="cd06257">
    <property type="entry name" value="DnaJ"/>
    <property type="match status" value="1"/>
</dbReference>
<dbReference type="InterPro" id="IPR051948">
    <property type="entry name" value="Hsp70_co-chaperone_J-domain"/>
</dbReference>
<keyword evidence="8" id="KW-1185">Reference proteome</keyword>
<comment type="subunit">
    <text evidence="5">Interacts with HSPA5/BiP; interaction is direct. Interacts with ERN1/IRE1 (via the luminal region). Interacts with DERL1.</text>
</comment>
<sequence length="175" mass="21085">MHCEADDNATSQLVRKGNKLRNYYSTLGVEPTATERQIKKAFYKLAKKYHPDKNKSSEAEKTFRNLAEAYEVLSNKEKRRQYDQLGHEAFQQNDDYFNQEAAHEASVFEFSFDDLFMHFEMDEEQPHYRWSFPMGWEDQEDHYEYHSFQRSDFSDVVDFFFHGHEGEGEEHEQFY</sequence>
<keyword evidence="1" id="KW-0143">Chaperone</keyword>
<dbReference type="SMART" id="SM00271">
    <property type="entry name" value="DnaJ"/>
    <property type="match status" value="1"/>
</dbReference>
<dbReference type="GO" id="GO:0051087">
    <property type="term" value="F:protein-folding chaperone binding"/>
    <property type="evidence" value="ECO:0007669"/>
    <property type="project" value="TreeGrafter"/>
</dbReference>
<dbReference type="GO" id="GO:0036503">
    <property type="term" value="P:ERAD pathway"/>
    <property type="evidence" value="ECO:0007669"/>
    <property type="project" value="TreeGrafter"/>
</dbReference>
<feature type="domain" description="J" evidence="6">
    <location>
        <begin position="22"/>
        <end position="86"/>
    </location>
</feature>
<reference evidence="7" key="1">
    <citation type="submission" date="2019-06" db="EMBL/GenBank/DDBJ databases">
        <authorList>
            <consortium name="Wellcome Sanger Institute Data Sharing"/>
        </authorList>
    </citation>
    <scope>NUCLEOTIDE SEQUENCE [LARGE SCALE GENOMIC DNA]</scope>
</reference>
<evidence type="ECO:0000313" key="8">
    <source>
        <dbReference type="Proteomes" id="UP000472263"/>
    </source>
</evidence>
<dbReference type="PRINTS" id="PR00625">
    <property type="entry name" value="JDOMAIN"/>
</dbReference>
<evidence type="ECO:0000259" key="6">
    <source>
        <dbReference type="PROSITE" id="PS50076"/>
    </source>
</evidence>
<dbReference type="Gene3D" id="1.10.287.110">
    <property type="entry name" value="DnaJ domain"/>
    <property type="match status" value="1"/>
</dbReference>
<evidence type="ECO:0000256" key="4">
    <source>
        <dbReference type="ARBA" id="ARBA00045428"/>
    </source>
</evidence>
<evidence type="ECO:0000313" key="7">
    <source>
        <dbReference type="Ensembl" id="ENSMMDP00005048903.1"/>
    </source>
</evidence>
<evidence type="ECO:0000256" key="2">
    <source>
        <dbReference type="ARBA" id="ARBA00040158"/>
    </source>
</evidence>
<dbReference type="Ensembl" id="ENSMMDT00005049859.1">
    <property type="protein sequence ID" value="ENSMMDP00005048903.1"/>
    <property type="gene ID" value="ENSMMDG00005022239.1"/>
</dbReference>
<reference evidence="7" key="2">
    <citation type="submission" date="2025-08" db="UniProtKB">
        <authorList>
            <consortium name="Ensembl"/>
        </authorList>
    </citation>
    <scope>IDENTIFICATION</scope>
</reference>
<reference evidence="7" key="3">
    <citation type="submission" date="2025-09" db="UniProtKB">
        <authorList>
            <consortium name="Ensembl"/>
        </authorList>
    </citation>
    <scope>IDENTIFICATION</scope>
</reference>
<accession>A0A668ACI2</accession>
<dbReference type="GeneTree" id="ENSGT00940000166994"/>
<gene>
    <name evidence="7" type="primary">zgc:152986</name>
</gene>
<dbReference type="AlphaFoldDB" id="A0A668ACI2"/>
<dbReference type="Proteomes" id="UP000472263">
    <property type="component" value="Chromosome 5"/>
</dbReference>